<dbReference type="Proteomes" id="UP000594262">
    <property type="component" value="Unplaced"/>
</dbReference>
<evidence type="ECO:0000256" key="2">
    <source>
        <dbReference type="ARBA" id="ARBA00022801"/>
    </source>
</evidence>
<keyword evidence="4" id="KW-0812">Transmembrane</keyword>
<evidence type="ECO:0000256" key="1">
    <source>
        <dbReference type="ARBA" id="ARBA00009283"/>
    </source>
</evidence>
<dbReference type="OrthoDB" id="6372431at2759"/>
<dbReference type="PANTHER" id="PTHR11782:SF83">
    <property type="entry name" value="GUANOSINE-DIPHOSPHATASE"/>
    <property type="match status" value="1"/>
</dbReference>
<name>A0A7M5WUL4_9CNID</name>
<evidence type="ECO:0000313" key="6">
    <source>
        <dbReference type="Proteomes" id="UP000594262"/>
    </source>
</evidence>
<keyword evidence="4" id="KW-0472">Membrane</keyword>
<dbReference type="RefSeq" id="XP_066910667.1">
    <property type="nucleotide sequence ID" value="XM_067054566.1"/>
</dbReference>
<evidence type="ECO:0008006" key="7">
    <source>
        <dbReference type="Google" id="ProtNLM"/>
    </source>
</evidence>
<feature type="transmembrane region" description="Helical" evidence="4">
    <location>
        <begin position="452"/>
        <end position="472"/>
    </location>
</feature>
<reference evidence="5" key="1">
    <citation type="submission" date="2021-01" db="UniProtKB">
        <authorList>
            <consortium name="EnsemblMetazoa"/>
        </authorList>
    </citation>
    <scope>IDENTIFICATION</scope>
</reference>
<dbReference type="AlphaFoldDB" id="A0A7M5WUL4"/>
<dbReference type="Gene3D" id="3.30.420.40">
    <property type="match status" value="1"/>
</dbReference>
<dbReference type="GO" id="GO:0005886">
    <property type="term" value="C:plasma membrane"/>
    <property type="evidence" value="ECO:0007669"/>
    <property type="project" value="TreeGrafter"/>
</dbReference>
<dbReference type="GeneID" id="136797980"/>
<dbReference type="Gene3D" id="3.30.420.150">
    <property type="entry name" value="Exopolyphosphatase. Domain 2"/>
    <property type="match status" value="1"/>
</dbReference>
<dbReference type="EnsemblMetazoa" id="CLYHEMT013352.1">
    <property type="protein sequence ID" value="CLYHEMP013352.1"/>
    <property type="gene ID" value="CLYHEMG013352"/>
</dbReference>
<organism evidence="5 6">
    <name type="scientific">Clytia hemisphaerica</name>
    <dbReference type="NCBI Taxonomy" id="252671"/>
    <lineage>
        <taxon>Eukaryota</taxon>
        <taxon>Metazoa</taxon>
        <taxon>Cnidaria</taxon>
        <taxon>Hydrozoa</taxon>
        <taxon>Hydroidolina</taxon>
        <taxon>Leptothecata</taxon>
        <taxon>Obeliida</taxon>
        <taxon>Clytiidae</taxon>
        <taxon>Clytia</taxon>
    </lineage>
</organism>
<dbReference type="GO" id="GO:0009134">
    <property type="term" value="P:nucleoside diphosphate catabolic process"/>
    <property type="evidence" value="ECO:0007669"/>
    <property type="project" value="TreeGrafter"/>
</dbReference>
<dbReference type="GO" id="GO:0045134">
    <property type="term" value="F:UDP phosphatase activity"/>
    <property type="evidence" value="ECO:0007669"/>
    <property type="project" value="TreeGrafter"/>
</dbReference>
<evidence type="ECO:0000256" key="3">
    <source>
        <dbReference type="PIRSR" id="PIRSR600407-1"/>
    </source>
</evidence>
<comment type="similarity">
    <text evidence="1">Belongs to the GDA1/CD39 NTPase family.</text>
</comment>
<dbReference type="GO" id="GO:0017111">
    <property type="term" value="F:ribonucleoside triphosphate phosphatase activity"/>
    <property type="evidence" value="ECO:0007669"/>
    <property type="project" value="TreeGrafter"/>
</dbReference>
<sequence>MARWHQIVAAIILVACIACIGYFSYKYSQQNQVLKHGHYGVIIDAGGTGSRLYVYEYRSEDDIRNIFSKKCEKQGLTQYSNITELRPLLIQCLHDAEAEIPKDIIKSTPLFMKATAGMRKLKLQDGTKYKNVWSEVRKILSDGNFPVSTVGTIPGKDEATYSWTTVNKVFPSKESNGIIEIGSTSLQIAFAPASGTNLPAAYSSEVDINGGNYKIYATSYLCLGKEEFMRRYYAELVRDANYSTTVDNPCGNKGYELNLTEQYLWEKQPCISGAFANSFLGQSIPSDPSSGKLYTMKGSGDYTQCQNNVQKLFDIKKCNQTSCGMFDVFQPQIHGKFIAIGGAAYYASKFLNLPNDFNLTTFQQHLKALCESNVQQVEQREGFGKYSFTYCLSNSLTNHVLQNVVQVDTTIPGNFMFTNKKTSWTLGSIIKDKDQLSAALYETVRGMSEKSYIILMVIMGVFLVVVIAYFVVSCKKRDVYDPV</sequence>
<evidence type="ECO:0000256" key="4">
    <source>
        <dbReference type="SAM" id="Phobius"/>
    </source>
</evidence>
<dbReference type="Pfam" id="PF01150">
    <property type="entry name" value="GDA1_CD39"/>
    <property type="match status" value="1"/>
</dbReference>
<feature type="active site" description="Proton acceptor" evidence="3">
    <location>
        <position position="158"/>
    </location>
</feature>
<feature type="transmembrane region" description="Helical" evidence="4">
    <location>
        <begin position="7"/>
        <end position="25"/>
    </location>
</feature>
<proteinExistence type="inferred from homology"/>
<protein>
    <recommendedName>
        <fullName evidence="7">Ectonucleoside triphosphate diphosphohydrolase</fullName>
    </recommendedName>
</protein>
<accession>A0A7M5WUL4</accession>
<evidence type="ECO:0000313" key="5">
    <source>
        <dbReference type="EnsemblMetazoa" id="CLYHEMP013352.1"/>
    </source>
</evidence>
<dbReference type="PANTHER" id="PTHR11782">
    <property type="entry name" value="ADENOSINE/GUANOSINE DIPHOSPHATASE"/>
    <property type="match status" value="1"/>
</dbReference>
<dbReference type="InterPro" id="IPR000407">
    <property type="entry name" value="GDA1_CD39_NTPase"/>
</dbReference>
<keyword evidence="2" id="KW-0378">Hydrolase</keyword>
<dbReference type="GO" id="GO:0004382">
    <property type="term" value="F:GDP phosphatase activity"/>
    <property type="evidence" value="ECO:0007669"/>
    <property type="project" value="TreeGrafter"/>
</dbReference>
<dbReference type="PROSITE" id="PS51257">
    <property type="entry name" value="PROKAR_LIPOPROTEIN"/>
    <property type="match status" value="1"/>
</dbReference>
<keyword evidence="6" id="KW-1185">Reference proteome</keyword>
<keyword evidence="4" id="KW-1133">Transmembrane helix</keyword>